<dbReference type="Gene3D" id="3.30.450.20">
    <property type="entry name" value="PAS domain"/>
    <property type="match status" value="1"/>
</dbReference>
<dbReference type="SUPFAM" id="SSF55785">
    <property type="entry name" value="PYP-like sensor domain (PAS domain)"/>
    <property type="match status" value="1"/>
</dbReference>
<dbReference type="Pfam" id="PF00512">
    <property type="entry name" value="HisKA"/>
    <property type="match status" value="1"/>
</dbReference>
<keyword evidence="4" id="KW-0808">Transferase</keyword>
<evidence type="ECO:0000313" key="9">
    <source>
        <dbReference type="EMBL" id="EKU90111.1"/>
    </source>
</evidence>
<feature type="transmembrane region" description="Helical" evidence="7">
    <location>
        <begin position="12"/>
        <end position="29"/>
    </location>
</feature>
<dbReference type="InterPro" id="IPR035965">
    <property type="entry name" value="PAS-like_dom_sf"/>
</dbReference>
<keyword evidence="6" id="KW-0902">Two-component regulatory system</keyword>
<dbReference type="FunFam" id="3.30.565.10:FF:000006">
    <property type="entry name" value="Sensor histidine kinase WalK"/>
    <property type="match status" value="1"/>
</dbReference>
<dbReference type="CDD" id="cd00082">
    <property type="entry name" value="HisKA"/>
    <property type="match status" value="1"/>
</dbReference>
<dbReference type="InterPro" id="IPR003594">
    <property type="entry name" value="HATPase_dom"/>
</dbReference>
<evidence type="ECO:0000256" key="5">
    <source>
        <dbReference type="ARBA" id="ARBA00022777"/>
    </source>
</evidence>
<keyword evidence="7" id="KW-1133">Transmembrane helix</keyword>
<evidence type="ECO:0000256" key="4">
    <source>
        <dbReference type="ARBA" id="ARBA00022679"/>
    </source>
</evidence>
<protein>
    <recommendedName>
        <fullName evidence="2">histidine kinase</fullName>
        <ecNumber evidence="2">2.7.13.3</ecNumber>
    </recommendedName>
</protein>
<dbReference type="EC" id="2.7.13.3" evidence="2"/>
<proteinExistence type="predicted"/>
<evidence type="ECO:0000256" key="1">
    <source>
        <dbReference type="ARBA" id="ARBA00000085"/>
    </source>
</evidence>
<dbReference type="InterPro" id="IPR004358">
    <property type="entry name" value="Sig_transdc_His_kin-like_C"/>
</dbReference>
<dbReference type="EMBL" id="ADLF01000010">
    <property type="protein sequence ID" value="EKU90111.1"/>
    <property type="molecule type" value="Genomic_DNA"/>
</dbReference>
<feature type="transmembrane region" description="Helical" evidence="7">
    <location>
        <begin position="415"/>
        <end position="434"/>
    </location>
</feature>
<dbReference type="SUPFAM" id="SSF55874">
    <property type="entry name" value="ATPase domain of HSP90 chaperone/DNA topoisomerase II/histidine kinase"/>
    <property type="match status" value="1"/>
</dbReference>
<dbReference type="Proteomes" id="UP000009872">
    <property type="component" value="Unassembled WGS sequence"/>
</dbReference>
<evidence type="ECO:0000259" key="8">
    <source>
        <dbReference type="PROSITE" id="PS50109"/>
    </source>
</evidence>
<dbReference type="AlphaFoldDB" id="K9E2Y8"/>
<feature type="domain" description="Histidine kinase" evidence="8">
    <location>
        <begin position="595"/>
        <end position="812"/>
    </location>
</feature>
<dbReference type="SUPFAM" id="SSF47384">
    <property type="entry name" value="Homodimeric domain of signal transducing histidine kinase"/>
    <property type="match status" value="1"/>
</dbReference>
<feature type="transmembrane region" description="Helical" evidence="7">
    <location>
        <begin position="36"/>
        <end position="57"/>
    </location>
</feature>
<dbReference type="InterPro" id="IPR005467">
    <property type="entry name" value="His_kinase_dom"/>
</dbReference>
<dbReference type="HOGENOM" id="CLU_000445_38_3_10"/>
<keyword evidence="7" id="KW-0472">Membrane</keyword>
<evidence type="ECO:0000313" key="10">
    <source>
        <dbReference type="Proteomes" id="UP000009872"/>
    </source>
</evidence>
<accession>K9E2Y8</accession>
<dbReference type="PRINTS" id="PR00344">
    <property type="entry name" value="BCTRLSENSOR"/>
</dbReference>
<dbReference type="PANTHER" id="PTHR43711">
    <property type="entry name" value="TWO-COMPONENT HISTIDINE KINASE"/>
    <property type="match status" value="1"/>
</dbReference>
<keyword evidence="10" id="KW-1185">Reference proteome</keyword>
<dbReference type="SMART" id="SM00388">
    <property type="entry name" value="HisKA"/>
    <property type="match status" value="1"/>
</dbReference>
<dbReference type="NCBIfam" id="TIGR00229">
    <property type="entry name" value="sensory_box"/>
    <property type="match status" value="1"/>
</dbReference>
<dbReference type="PATRIC" id="fig|742727.4.peg.2681"/>
<sequence length="814" mass="94653">MVVFNIIIKGKRSFFVEFIVFLLGVNSIMKTDKLKYIFAFVFLLCAFLCGVNFKQWYTINHRLEKHISLIYSFSSNDGGYGNFEELLQQEFRKQGIEPVFDKFYLDCNHLSTKDEIESMRTYLEIVRNNEVDLILTVGDQSTFALLATRHQLLSSIPVVACNVHFPDEKLIGEYERSRVYVLRDTPDFKRNLDFITLLHPNVDMEIIYNVDLTILGHKSFDLFTRFIDRRNVQVLGYESAFSAQLQYKKLQEMIEYYNLKPAVARQRFKKEKLTISLCPFRYIKGTSLLVMMEKSRTDQGKQVFLLDKFDMMALPIVKAMNVPSFSCIREGFGEGTKIVGGYMATDEISARSAADFSVRLMNKEKMGMPKIRDLEKEYVLDWTYFSAHSSYHMKNVPKGVRIINYPLYDHYREELYLLVGVFVLAFILVLISLLRMRRHSRIARENMEMLEEAHKRLTLSTDGGRVSLWNIQGGDIIEFDENYTRLVGLEQRSFVRMDFLKYAHADDVPLLNSLYETLHQSTDMQVQRVRFCFGEKKDDYRWYELRCRSLKDAKGKIMLAGIMQDVQEQVEREEQLILAKRIAEKAELKQSFLNNMSHEIRTPLNAIVGFTNLLVGEGADEIEPEEREAMLELINRNNELLLKLINDVVEISRLDSGNMNFEIKEWNMVEIVKEIYMTYQSLIQPSLHFRLELDEKASLPVNIDRLRFSQVIFNFLNNANKFTRNGAITLGCKADKNHNQISIYVEDTGKGIEEKELMMIFDRFYKADEFEQGSGLGLSICKVIIERLVGRIEVQSEVGRGSCFTVILSLANPV</sequence>
<evidence type="ECO:0000256" key="6">
    <source>
        <dbReference type="ARBA" id="ARBA00023012"/>
    </source>
</evidence>
<comment type="caution">
    <text evidence="9">The sequence shown here is derived from an EMBL/GenBank/DDBJ whole genome shotgun (WGS) entry which is preliminary data.</text>
</comment>
<dbReference type="eggNOG" id="COG5002">
    <property type="taxonomic scope" value="Bacteria"/>
</dbReference>
<dbReference type="Pfam" id="PF02518">
    <property type="entry name" value="HATPase_c"/>
    <property type="match status" value="1"/>
</dbReference>
<evidence type="ECO:0000256" key="7">
    <source>
        <dbReference type="SAM" id="Phobius"/>
    </source>
</evidence>
<organism evidence="9 10">
    <name type="scientific">Bacteroides oleiciplenus YIT 12058</name>
    <dbReference type="NCBI Taxonomy" id="742727"/>
    <lineage>
        <taxon>Bacteria</taxon>
        <taxon>Pseudomonadati</taxon>
        <taxon>Bacteroidota</taxon>
        <taxon>Bacteroidia</taxon>
        <taxon>Bacteroidales</taxon>
        <taxon>Bacteroidaceae</taxon>
        <taxon>Bacteroides</taxon>
    </lineage>
</organism>
<gene>
    <name evidence="9" type="ORF">HMPREF9447_02621</name>
</gene>
<dbReference type="PROSITE" id="PS50109">
    <property type="entry name" value="HIS_KIN"/>
    <property type="match status" value="1"/>
</dbReference>
<dbReference type="InterPro" id="IPR036890">
    <property type="entry name" value="HATPase_C_sf"/>
</dbReference>
<dbReference type="Gene3D" id="3.30.565.10">
    <property type="entry name" value="Histidine kinase-like ATPase, C-terminal domain"/>
    <property type="match status" value="1"/>
</dbReference>
<dbReference type="Gene3D" id="1.10.287.130">
    <property type="match status" value="1"/>
</dbReference>
<dbReference type="GO" id="GO:0000155">
    <property type="term" value="F:phosphorelay sensor kinase activity"/>
    <property type="evidence" value="ECO:0007669"/>
    <property type="project" value="InterPro"/>
</dbReference>
<keyword evidence="3" id="KW-0597">Phosphoprotein</keyword>
<dbReference type="InterPro" id="IPR050736">
    <property type="entry name" value="Sensor_HK_Regulatory"/>
</dbReference>
<dbReference type="InterPro" id="IPR036097">
    <property type="entry name" value="HisK_dim/P_sf"/>
</dbReference>
<evidence type="ECO:0000256" key="3">
    <source>
        <dbReference type="ARBA" id="ARBA00022553"/>
    </source>
</evidence>
<name>K9E2Y8_9BACE</name>
<evidence type="ECO:0000256" key="2">
    <source>
        <dbReference type="ARBA" id="ARBA00012438"/>
    </source>
</evidence>
<keyword evidence="5" id="KW-0418">Kinase</keyword>
<dbReference type="SMART" id="SM00387">
    <property type="entry name" value="HATPase_c"/>
    <property type="match status" value="1"/>
</dbReference>
<comment type="catalytic activity">
    <reaction evidence="1">
        <text>ATP + protein L-histidine = ADP + protein N-phospho-L-histidine.</text>
        <dbReference type="EC" id="2.7.13.3"/>
    </reaction>
</comment>
<keyword evidence="7" id="KW-0812">Transmembrane</keyword>
<dbReference type="InterPro" id="IPR003661">
    <property type="entry name" value="HisK_dim/P_dom"/>
</dbReference>
<reference evidence="9 10" key="1">
    <citation type="submission" date="2012-09" db="EMBL/GenBank/DDBJ databases">
        <title>The Genome Sequence of Bacteroides oleiciplenus YIT 12058.</title>
        <authorList>
            <consortium name="The Broad Institute Genome Sequencing Platform"/>
            <person name="Earl A."/>
            <person name="Ward D."/>
            <person name="Feldgarden M."/>
            <person name="Gevers D."/>
            <person name="Morotomi M."/>
            <person name="Walker B."/>
            <person name="Young S.K."/>
            <person name="Zeng Q."/>
            <person name="Gargeya S."/>
            <person name="Fitzgerald M."/>
            <person name="Haas B."/>
            <person name="Abouelleil A."/>
            <person name="Alvarado L."/>
            <person name="Arachchi H.M."/>
            <person name="Berlin A.M."/>
            <person name="Chapman S.B."/>
            <person name="Goldberg J."/>
            <person name="Griggs A."/>
            <person name="Gujja S."/>
            <person name="Hansen M."/>
            <person name="Howarth C."/>
            <person name="Imamovic A."/>
            <person name="Larimer J."/>
            <person name="McCowen C."/>
            <person name="Montmayeur A."/>
            <person name="Murphy C."/>
            <person name="Neiman D."/>
            <person name="Pearson M."/>
            <person name="Priest M."/>
            <person name="Roberts A."/>
            <person name="Saif S."/>
            <person name="Shea T."/>
            <person name="Sisk P."/>
            <person name="Sykes S."/>
            <person name="Wortman J."/>
            <person name="Nusbaum C."/>
            <person name="Birren B."/>
        </authorList>
    </citation>
    <scope>NUCLEOTIDE SEQUENCE [LARGE SCALE GENOMIC DNA]</scope>
    <source>
        <strain evidence="9 10">YIT 12058</strain>
    </source>
</reference>
<dbReference type="InterPro" id="IPR000014">
    <property type="entry name" value="PAS"/>
</dbReference>
<dbReference type="STRING" id="742727.HMPREF9447_02621"/>
<dbReference type="PANTHER" id="PTHR43711:SF31">
    <property type="entry name" value="HISTIDINE KINASE"/>
    <property type="match status" value="1"/>
</dbReference>